<dbReference type="PANTHER" id="PTHR19328:SF13">
    <property type="entry name" value="HIPL1 PROTEIN"/>
    <property type="match status" value="1"/>
</dbReference>
<dbReference type="Gene3D" id="2.120.10.30">
    <property type="entry name" value="TolB, C-terminal domain"/>
    <property type="match status" value="1"/>
</dbReference>
<dbReference type="PANTHER" id="PTHR19328">
    <property type="entry name" value="HEDGEHOG-INTERACTING PROTEIN"/>
    <property type="match status" value="1"/>
</dbReference>
<feature type="domain" description="Glucose/Sorbosone dehydrogenase" evidence="2">
    <location>
        <begin position="34"/>
        <end position="342"/>
    </location>
</feature>
<dbReference type="InterPro" id="IPR011042">
    <property type="entry name" value="6-blade_b-propeller_TolB-like"/>
</dbReference>
<dbReference type="SUPFAM" id="SSF50952">
    <property type="entry name" value="Soluble quinoprotein glucose dehydrogenase"/>
    <property type="match status" value="1"/>
</dbReference>
<reference evidence="3" key="1">
    <citation type="journal article" date="2014" name="Genome Biol. Evol.">
        <title>Pangenome evidence for extensive interdomain horizontal transfer affecting lineage core and shell genes in uncultured planktonic thaumarchaeota and euryarchaeota.</title>
        <authorList>
            <person name="Deschamps P."/>
            <person name="Zivanovic Y."/>
            <person name="Moreira D."/>
            <person name="Rodriguez-Valera F."/>
            <person name="Lopez-Garcia P."/>
        </authorList>
    </citation>
    <scope>NUCLEOTIDE SEQUENCE</scope>
</reference>
<evidence type="ECO:0000313" key="3">
    <source>
        <dbReference type="EMBL" id="AIF01836.1"/>
    </source>
</evidence>
<dbReference type="EMBL" id="KF900632">
    <property type="protein sequence ID" value="AIF01836.1"/>
    <property type="molecule type" value="Genomic_DNA"/>
</dbReference>
<dbReference type="AlphaFoldDB" id="A0A075GCQ0"/>
<dbReference type="Pfam" id="PF07995">
    <property type="entry name" value="GSDH"/>
    <property type="match status" value="1"/>
</dbReference>
<evidence type="ECO:0000256" key="1">
    <source>
        <dbReference type="SAM" id="Phobius"/>
    </source>
</evidence>
<protein>
    <submittedName>
        <fullName evidence="3">Glucose sorbosone dehydrogenase</fullName>
    </submittedName>
</protein>
<name>A0A075GCQ0_9ARCH</name>
<proteinExistence type="predicted"/>
<keyword evidence="1" id="KW-0812">Transmembrane</keyword>
<dbReference type="InterPro" id="IPR011041">
    <property type="entry name" value="Quinoprot_gluc/sorb_DH_b-prop"/>
</dbReference>
<keyword evidence="1" id="KW-1133">Transmembrane helix</keyword>
<dbReference type="InterPro" id="IPR012938">
    <property type="entry name" value="Glc/Sorbosone_DH"/>
</dbReference>
<accession>A0A075GCQ0</accession>
<evidence type="ECO:0000259" key="2">
    <source>
        <dbReference type="Pfam" id="PF07995"/>
    </source>
</evidence>
<organism evidence="3">
    <name type="scientific">uncultured marine thaumarchaeote KM3_150_B03</name>
    <dbReference type="NCBI Taxonomy" id="1456015"/>
    <lineage>
        <taxon>Archaea</taxon>
        <taxon>Nitrososphaerota</taxon>
        <taxon>environmental samples</taxon>
    </lineage>
</organism>
<keyword evidence="1" id="KW-0472">Membrane</keyword>
<sequence length="393" mass="43545">MKKNIILFLVVICLFFHADAASAEVKVEIVADNLKIPWELVFAPDGRIFFTERDGSLWVIENESLELVATFPASNTLEGGLLGLALDPEFEKNNFLYLYQTYFGFELHHNKVVRYTVSNNQLTDEQILIDKIPGALWHDGGRIKFGPDEKIYITTGDATNANLSQKIDSLAGKILRINADGTIPVDNPFESSPVFSYGHRNPQGIDWTENGILVSSEHGPSGEKGYAHDEINVIEPGKNYGWPVIVGDSNNPEYTNPILHSGDVTWAPSGLLYYDSDKIPELNGKFLVAALRGQHVMVLDLDLENNMVNSVEKIFQDKYGRIRDLVQSPDGDVFILTSNGDNDKILRVTALKTPPLTVETKEPSSSLGEYLVYGIIIAAVVAGAAVLIKRRKK</sequence>
<feature type="transmembrane region" description="Helical" evidence="1">
    <location>
        <begin position="370"/>
        <end position="388"/>
    </location>
</feature>